<keyword evidence="2" id="KW-0812">Transmembrane</keyword>
<evidence type="ECO:0000256" key="2">
    <source>
        <dbReference type="SAM" id="Phobius"/>
    </source>
</evidence>
<organism evidence="3 4">
    <name type="scientific">Ceratodon purpureus</name>
    <name type="common">Fire moss</name>
    <name type="synonym">Dicranum purpureum</name>
    <dbReference type="NCBI Taxonomy" id="3225"/>
    <lineage>
        <taxon>Eukaryota</taxon>
        <taxon>Viridiplantae</taxon>
        <taxon>Streptophyta</taxon>
        <taxon>Embryophyta</taxon>
        <taxon>Bryophyta</taxon>
        <taxon>Bryophytina</taxon>
        <taxon>Bryopsida</taxon>
        <taxon>Dicranidae</taxon>
        <taxon>Pseudoditrichales</taxon>
        <taxon>Ditrichaceae</taxon>
        <taxon>Ceratodon</taxon>
    </lineage>
</organism>
<feature type="region of interest" description="Disordered" evidence="1">
    <location>
        <begin position="78"/>
        <end position="104"/>
    </location>
</feature>
<sequence length="104" mass="11743">MSTPVRMSMEELCAVIVNGLSISQTFLLGLWVFFHLLHRLARSSADWLRRRFLDSFAGDNASVQREPVVCEAGFDFSSPETLESSSASGSKELSDSRWWRNTAR</sequence>
<comment type="caution">
    <text evidence="3">The sequence shown here is derived from an EMBL/GenBank/DDBJ whole genome shotgun (WGS) entry which is preliminary data.</text>
</comment>
<dbReference type="Proteomes" id="UP000822688">
    <property type="component" value="Chromosome V"/>
</dbReference>
<proteinExistence type="predicted"/>
<name>A0A8T0HRP2_CERPU</name>
<evidence type="ECO:0000256" key="1">
    <source>
        <dbReference type="SAM" id="MobiDB-lite"/>
    </source>
</evidence>
<keyword evidence="2" id="KW-1133">Transmembrane helix</keyword>
<dbReference type="AlphaFoldDB" id="A0A8T0HRP2"/>
<keyword evidence="2" id="KW-0472">Membrane</keyword>
<feature type="compositionally biased region" description="Low complexity" evidence="1">
    <location>
        <begin position="78"/>
        <end position="91"/>
    </location>
</feature>
<keyword evidence="4" id="KW-1185">Reference proteome</keyword>
<evidence type="ECO:0000313" key="3">
    <source>
        <dbReference type="EMBL" id="KAG0573632.1"/>
    </source>
</evidence>
<reference evidence="3" key="1">
    <citation type="submission" date="2020-06" db="EMBL/GenBank/DDBJ databases">
        <title>WGS assembly of Ceratodon purpureus strain R40.</title>
        <authorList>
            <person name="Carey S.B."/>
            <person name="Jenkins J."/>
            <person name="Shu S."/>
            <person name="Lovell J.T."/>
            <person name="Sreedasyam A."/>
            <person name="Maumus F."/>
            <person name="Tiley G.P."/>
            <person name="Fernandez-Pozo N."/>
            <person name="Barry K."/>
            <person name="Chen C."/>
            <person name="Wang M."/>
            <person name="Lipzen A."/>
            <person name="Daum C."/>
            <person name="Saski C.A."/>
            <person name="Payton A.C."/>
            <person name="Mcbreen J.C."/>
            <person name="Conrad R.E."/>
            <person name="Kollar L.M."/>
            <person name="Olsson S."/>
            <person name="Huttunen S."/>
            <person name="Landis J.B."/>
            <person name="Wickett N.J."/>
            <person name="Johnson M.G."/>
            <person name="Rensing S.A."/>
            <person name="Grimwood J."/>
            <person name="Schmutz J."/>
            <person name="Mcdaniel S.F."/>
        </authorList>
    </citation>
    <scope>NUCLEOTIDE SEQUENCE</scope>
    <source>
        <strain evidence="3">R40</strain>
    </source>
</reference>
<feature type="transmembrane region" description="Helical" evidence="2">
    <location>
        <begin position="12"/>
        <end position="34"/>
    </location>
</feature>
<evidence type="ECO:0000313" key="4">
    <source>
        <dbReference type="Proteomes" id="UP000822688"/>
    </source>
</evidence>
<gene>
    <name evidence="3" type="ORF">KC19_VG195300</name>
</gene>
<accession>A0A8T0HRP2</accession>
<protein>
    <submittedName>
        <fullName evidence="3">Uncharacterized protein</fullName>
    </submittedName>
</protein>
<dbReference type="EMBL" id="CM026426">
    <property type="protein sequence ID" value="KAG0573632.1"/>
    <property type="molecule type" value="Genomic_DNA"/>
</dbReference>